<reference evidence="2" key="1">
    <citation type="submission" date="2022-04" db="EMBL/GenBank/DDBJ databases">
        <title>Carnegiea gigantea Genome sequencing and assembly v2.</title>
        <authorList>
            <person name="Copetti D."/>
            <person name="Sanderson M.J."/>
            <person name="Burquez A."/>
            <person name="Wojciechowski M.F."/>
        </authorList>
    </citation>
    <scope>NUCLEOTIDE SEQUENCE</scope>
    <source>
        <strain evidence="2">SGP5-SGP5p</strain>
        <tissue evidence="2">Aerial part</tissue>
    </source>
</reference>
<dbReference type="OrthoDB" id="630817at2759"/>
<sequence length="695" mass="76832">MQCQSYFPLYSLHYDLNVDNNGGVGPINGILHSTHYNNCVSSLPAAEFLRQTILTHEATFRDQVQELHRLYRRQKELMGEIKSKGPYMNNLHLGPQCSDSFSAKFGQNTLGNGGSLKNVPDRESKGKKIGRKFLDLELPAEEYIDIEEQDDDAQFPKTPNSTGLSSNMPSKAVVETDLTASSANKWLDPISQGGSPSSSSFAQIKTNLADLNEPLITIELEDRIPKGMDSGLEFSERNHDLLNRCNGKSDGASNEAHSEVHPGSPLRKPNIKVENPSLVGGLLCFNNQSVNATSRSLKNSCLESVSKDSAPSVACDPSKHVNGLSFFDLNSDVVEELEFTHSNTWSSKTFKEVDIDRKDVIPLSCEDAVSPSGSKKSRLIDINLPCNPTTEGEQPIIEDDFVGCDDKNPAQINLNLSMNDDGSPPKSSFLEKTSLEIDLEAPPSPEVEERPPPRGDSEETQPEAPLHIATPEDGNDSFEELVKNAAEAIVSIASSKPQRCPEKCASPHTGTLEWFAGLVHSISSDLVTDFRTPMFEDANMLDEFEAMTLNQTAMKEEEYWCQNNVQVESFSYSMPPIGQTRKGRTRRSKRKDFQKEVLPSLASLSRYEVTEDIQMIEGLMEAAGTPWHLSRTRRGCRVGRKPRATKPECSTFDRPVLEPKGGALIGWGKANRRPRGQRSPASPSSVLSKWLEYVI</sequence>
<dbReference type="InterPro" id="IPR008581">
    <property type="entry name" value="DUF863_pln"/>
</dbReference>
<dbReference type="EMBL" id="JAKOGI010000009">
    <property type="protein sequence ID" value="KAJ8451424.1"/>
    <property type="molecule type" value="Genomic_DNA"/>
</dbReference>
<comment type="caution">
    <text evidence="2">The sequence shown here is derived from an EMBL/GenBank/DDBJ whole genome shotgun (WGS) entry which is preliminary data.</text>
</comment>
<dbReference type="AlphaFoldDB" id="A0A9Q1QRF9"/>
<protein>
    <submittedName>
        <fullName evidence="2">Uncharacterized protein</fullName>
    </submittedName>
</protein>
<evidence type="ECO:0000313" key="2">
    <source>
        <dbReference type="EMBL" id="KAJ8451424.1"/>
    </source>
</evidence>
<feature type="compositionally biased region" description="Polar residues" evidence="1">
    <location>
        <begin position="157"/>
        <end position="168"/>
    </location>
</feature>
<evidence type="ECO:0000313" key="3">
    <source>
        <dbReference type="Proteomes" id="UP001153076"/>
    </source>
</evidence>
<evidence type="ECO:0000256" key="1">
    <source>
        <dbReference type="SAM" id="MobiDB-lite"/>
    </source>
</evidence>
<proteinExistence type="predicted"/>
<accession>A0A9Q1QRF9</accession>
<gene>
    <name evidence="2" type="ORF">Cgig2_017815</name>
</gene>
<feature type="region of interest" description="Disordered" evidence="1">
    <location>
        <begin position="435"/>
        <end position="475"/>
    </location>
</feature>
<organism evidence="2 3">
    <name type="scientific">Carnegiea gigantea</name>
    <dbReference type="NCBI Taxonomy" id="171969"/>
    <lineage>
        <taxon>Eukaryota</taxon>
        <taxon>Viridiplantae</taxon>
        <taxon>Streptophyta</taxon>
        <taxon>Embryophyta</taxon>
        <taxon>Tracheophyta</taxon>
        <taxon>Spermatophyta</taxon>
        <taxon>Magnoliopsida</taxon>
        <taxon>eudicotyledons</taxon>
        <taxon>Gunneridae</taxon>
        <taxon>Pentapetalae</taxon>
        <taxon>Caryophyllales</taxon>
        <taxon>Cactineae</taxon>
        <taxon>Cactaceae</taxon>
        <taxon>Cactoideae</taxon>
        <taxon>Echinocereeae</taxon>
        <taxon>Carnegiea</taxon>
    </lineage>
</organism>
<dbReference type="Proteomes" id="UP001153076">
    <property type="component" value="Unassembled WGS sequence"/>
</dbReference>
<dbReference type="PANTHER" id="PTHR33167">
    <property type="entry name" value="TRANSCRIPTION FACTOR, PUTATIVE (DUF863)-RELATED"/>
    <property type="match status" value="1"/>
</dbReference>
<feature type="region of interest" description="Disordered" evidence="1">
    <location>
        <begin position="146"/>
        <end position="168"/>
    </location>
</feature>
<feature type="compositionally biased region" description="Basic and acidic residues" evidence="1">
    <location>
        <begin position="447"/>
        <end position="457"/>
    </location>
</feature>
<name>A0A9Q1QRF9_9CARY</name>
<feature type="region of interest" description="Disordered" evidence="1">
    <location>
        <begin position="247"/>
        <end position="270"/>
    </location>
</feature>
<keyword evidence="3" id="KW-1185">Reference proteome</keyword>
<dbReference type="Pfam" id="PF05904">
    <property type="entry name" value="DUF863"/>
    <property type="match status" value="2"/>
</dbReference>
<dbReference type="PANTHER" id="PTHR33167:SF18">
    <property type="entry name" value="GB|AAF67766.1"/>
    <property type="match status" value="1"/>
</dbReference>